<evidence type="ECO:0000256" key="7">
    <source>
        <dbReference type="SAM" id="Phobius"/>
    </source>
</evidence>
<dbReference type="AlphaFoldDB" id="A0A9P7VCD8"/>
<proteinExistence type="predicted"/>
<keyword evidence="3" id="KW-0256">Endoplasmic reticulum</keyword>
<dbReference type="Pfam" id="PF06775">
    <property type="entry name" value="Seipin"/>
    <property type="match status" value="1"/>
</dbReference>
<sequence length="244" mass="28298">MFIVSALLNAIKGTLLHSRKPILYTITTWVYVVVVFPLAVAAYLYFYQILIPNSPQEVVLINEISSITQLSTIKKEVFYDLLLRLNLWCFDSAQYLAHYSLQSESGPQLQSSVLVNCDWKNVYKHNNPYIPYALRWLVFPKWINWDKTYSLLVPVARGVRGSFLKQTALELIIDESVKESYSTSSYLMLDVAWRGMRYYMYHYYFLSLIIGSVVFYAVCTLVMLVSSFIMNVIATLQRDSKKVN</sequence>
<dbReference type="InterPro" id="IPR009617">
    <property type="entry name" value="Seipin"/>
</dbReference>
<evidence type="ECO:0000256" key="5">
    <source>
        <dbReference type="ARBA" id="ARBA00023098"/>
    </source>
</evidence>
<dbReference type="GO" id="GO:0006629">
    <property type="term" value="P:lipid metabolic process"/>
    <property type="evidence" value="ECO:0007669"/>
    <property type="project" value="UniProtKB-KW"/>
</dbReference>
<keyword evidence="6 7" id="KW-0472">Membrane</keyword>
<dbReference type="OrthoDB" id="4010679at2759"/>
<evidence type="ECO:0000256" key="2">
    <source>
        <dbReference type="ARBA" id="ARBA00022692"/>
    </source>
</evidence>
<keyword evidence="9" id="KW-1185">Reference proteome</keyword>
<feature type="transmembrane region" description="Helical" evidence="7">
    <location>
        <begin position="203"/>
        <end position="234"/>
    </location>
</feature>
<comment type="subcellular location">
    <subcellularLocation>
        <location evidence="1">Endoplasmic reticulum membrane</location>
        <topology evidence="1">Multi-pass membrane protein</topology>
    </subcellularLocation>
</comment>
<keyword evidence="5" id="KW-0443">Lipid metabolism</keyword>
<evidence type="ECO:0000313" key="9">
    <source>
        <dbReference type="Proteomes" id="UP000790833"/>
    </source>
</evidence>
<reference evidence="8" key="1">
    <citation type="submission" date="2021-03" db="EMBL/GenBank/DDBJ databases">
        <authorList>
            <person name="Palmer J.M."/>
        </authorList>
    </citation>
    <scope>NUCLEOTIDE SEQUENCE</scope>
    <source>
        <strain evidence="8">ARV_011</strain>
    </source>
</reference>
<accession>A0A9P7VCD8</accession>
<evidence type="ECO:0000313" key="8">
    <source>
        <dbReference type="EMBL" id="KAG7195228.1"/>
    </source>
</evidence>
<comment type="caution">
    <text evidence="8">The sequence shown here is derived from an EMBL/GenBank/DDBJ whole genome shotgun (WGS) entry which is preliminary data.</text>
</comment>
<name>A0A9P7VCD8_9ASCO</name>
<keyword evidence="2 7" id="KW-0812">Transmembrane</keyword>
<dbReference type="GO" id="GO:0140042">
    <property type="term" value="P:lipid droplet formation"/>
    <property type="evidence" value="ECO:0007669"/>
    <property type="project" value="UniProtKB-ARBA"/>
</dbReference>
<evidence type="ECO:0008006" key="10">
    <source>
        <dbReference type="Google" id="ProtNLM"/>
    </source>
</evidence>
<evidence type="ECO:0000256" key="6">
    <source>
        <dbReference type="ARBA" id="ARBA00023136"/>
    </source>
</evidence>
<organism evidence="8 9">
    <name type="scientific">Scheffersomyces spartinae</name>
    <dbReference type="NCBI Taxonomy" id="45513"/>
    <lineage>
        <taxon>Eukaryota</taxon>
        <taxon>Fungi</taxon>
        <taxon>Dikarya</taxon>
        <taxon>Ascomycota</taxon>
        <taxon>Saccharomycotina</taxon>
        <taxon>Pichiomycetes</taxon>
        <taxon>Debaryomycetaceae</taxon>
        <taxon>Scheffersomyces</taxon>
    </lineage>
</organism>
<evidence type="ECO:0000256" key="1">
    <source>
        <dbReference type="ARBA" id="ARBA00004477"/>
    </source>
</evidence>
<protein>
    <recommendedName>
        <fullName evidence="10">Seipin</fullName>
    </recommendedName>
</protein>
<dbReference type="GO" id="GO:0005789">
    <property type="term" value="C:endoplasmic reticulum membrane"/>
    <property type="evidence" value="ECO:0007669"/>
    <property type="project" value="UniProtKB-SubCell"/>
</dbReference>
<evidence type="ECO:0000256" key="4">
    <source>
        <dbReference type="ARBA" id="ARBA00022989"/>
    </source>
</evidence>
<dbReference type="GeneID" id="66117128"/>
<dbReference type="EMBL" id="JAHMUF010000004">
    <property type="protein sequence ID" value="KAG7195228.1"/>
    <property type="molecule type" value="Genomic_DNA"/>
</dbReference>
<evidence type="ECO:0000256" key="3">
    <source>
        <dbReference type="ARBA" id="ARBA00022824"/>
    </source>
</evidence>
<dbReference type="RefSeq" id="XP_043050775.1">
    <property type="nucleotide sequence ID" value="XM_043194451.1"/>
</dbReference>
<dbReference type="Proteomes" id="UP000790833">
    <property type="component" value="Unassembled WGS sequence"/>
</dbReference>
<feature type="transmembrane region" description="Helical" evidence="7">
    <location>
        <begin position="22"/>
        <end position="46"/>
    </location>
</feature>
<keyword evidence="4 7" id="KW-1133">Transmembrane helix</keyword>
<gene>
    <name evidence="8" type="ORF">KQ657_003754</name>
</gene>